<organism evidence="1">
    <name type="scientific">Candidatus Heimdallarchaeum aukensis</name>
    <dbReference type="NCBI Taxonomy" id="2876573"/>
    <lineage>
        <taxon>Archaea</taxon>
        <taxon>Promethearchaeati</taxon>
        <taxon>Candidatus Heimdallarchaeota</taxon>
        <taxon>Candidatus Heimdallarchaeia (ex Rinke et al. 2021) (nom. nud.)</taxon>
        <taxon>Candidatus Heimdallarchaeales</taxon>
        <taxon>Candidatus Heimdallarchaeaceae</taxon>
        <taxon>Candidatus Heimdallarchaeum</taxon>
    </lineage>
</organism>
<name>A0A9Y1BM48_9ARCH</name>
<accession>A0A9Y1BM48</accession>
<protein>
    <submittedName>
        <fullName evidence="1">Uncharacterized protein</fullName>
    </submittedName>
</protein>
<sequence>MLIKRILIITNEGIPVFDYKDYAKEDEALVGGLITALMKFAEETTKESISRVMLQESQFILKKFNSVLFVVQVLEDMPADYAEEILNLIATNFFKEHKEDIENFRGNVSTFSSFQEKCKNILQYTGIELANKLLSKQDDPLAWGIFSKEGKALFVRADSPNYNVDNFTIMQVLGKSINKIIKSQFQTSTSIAYHINFKGNVFNSIILPFVHIITERKLNAFSFDDIKKFKIMTQADIKQKFNETFNIKETEIVVVSKTASTDLEKLDNKNKSLLDLFQASTKGFEYLFNSESLIQLLKFSNSVSIVLNLVNRYIVANIQSKQSSEDMLKKILNFIS</sequence>
<proteinExistence type="predicted"/>
<dbReference type="AlphaFoldDB" id="A0A9Y1BM48"/>
<dbReference type="EMBL" id="CP084166">
    <property type="protein sequence ID" value="UJG40774.1"/>
    <property type="molecule type" value="Genomic_DNA"/>
</dbReference>
<evidence type="ECO:0000313" key="1">
    <source>
        <dbReference type="EMBL" id="UJG40774.1"/>
    </source>
</evidence>
<gene>
    <name evidence="1" type="ORF">K9W45_13175</name>
</gene>
<reference evidence="1" key="1">
    <citation type="journal article" date="2022" name="Nat. Microbiol.">
        <title>Unique mobile elements and scalable gene flow at the prokaryote-eukaryote boundary revealed by circularized Asgard archaea genomes.</title>
        <authorList>
            <person name="Wu F."/>
            <person name="Speth D.R."/>
            <person name="Philosof A."/>
            <person name="Cremiere A."/>
            <person name="Narayanan A."/>
            <person name="Barco R.A."/>
            <person name="Connon S.A."/>
            <person name="Amend J.P."/>
            <person name="Antoshechkin I.A."/>
            <person name="Orphan V.J."/>
        </authorList>
    </citation>
    <scope>NUCLEOTIDE SEQUENCE</scope>
    <source>
        <strain evidence="1">PM71</strain>
    </source>
</reference>
<dbReference type="Proteomes" id="UP001201020">
    <property type="component" value="Chromosome"/>
</dbReference>